<dbReference type="InterPro" id="IPR036610">
    <property type="entry name" value="PEBP-like_sf"/>
</dbReference>
<evidence type="ECO:0000313" key="1">
    <source>
        <dbReference type="EMBL" id="KUG21547.1"/>
    </source>
</evidence>
<protein>
    <recommendedName>
        <fullName evidence="2">Phospholipid-binding protein</fullName>
    </recommendedName>
</protein>
<organism evidence="1">
    <name type="scientific">hydrocarbon metagenome</name>
    <dbReference type="NCBI Taxonomy" id="938273"/>
    <lineage>
        <taxon>unclassified sequences</taxon>
        <taxon>metagenomes</taxon>
        <taxon>ecological metagenomes</taxon>
    </lineage>
</organism>
<gene>
    <name evidence="1" type="ORF">ASZ90_008704</name>
</gene>
<dbReference type="SUPFAM" id="SSF49777">
    <property type="entry name" value="PEBP-like"/>
    <property type="match status" value="1"/>
</dbReference>
<name>A0A0W8FKZ9_9ZZZZ</name>
<dbReference type="PANTHER" id="PTHR30289">
    <property type="entry name" value="UNCHARACTERIZED PROTEIN YBCL-RELATED"/>
    <property type="match status" value="1"/>
</dbReference>
<dbReference type="AlphaFoldDB" id="A0A0W8FKZ9"/>
<dbReference type="CDD" id="cd00865">
    <property type="entry name" value="PEBP_bact_arch"/>
    <property type="match status" value="1"/>
</dbReference>
<dbReference type="Pfam" id="PF01161">
    <property type="entry name" value="PBP"/>
    <property type="match status" value="1"/>
</dbReference>
<accession>A0A0W8FKZ9</accession>
<dbReference type="EMBL" id="LNQE01001051">
    <property type="protein sequence ID" value="KUG21547.1"/>
    <property type="molecule type" value="Genomic_DNA"/>
</dbReference>
<dbReference type="PANTHER" id="PTHR30289:SF1">
    <property type="entry name" value="PEBP (PHOSPHATIDYLETHANOLAMINE-BINDING PROTEIN) FAMILY PROTEIN"/>
    <property type="match status" value="1"/>
</dbReference>
<proteinExistence type="predicted"/>
<dbReference type="NCBIfam" id="TIGR00481">
    <property type="entry name" value="YbhB/YbcL family Raf kinase inhibitor-like protein"/>
    <property type="match status" value="1"/>
</dbReference>
<evidence type="ECO:0008006" key="2">
    <source>
        <dbReference type="Google" id="ProtNLM"/>
    </source>
</evidence>
<reference evidence="1" key="1">
    <citation type="journal article" date="2015" name="Proc. Natl. Acad. Sci. U.S.A.">
        <title>Networks of energetic and metabolic interactions define dynamics in microbial communities.</title>
        <authorList>
            <person name="Embree M."/>
            <person name="Liu J.K."/>
            <person name="Al-Bassam M.M."/>
            <person name="Zengler K."/>
        </authorList>
    </citation>
    <scope>NUCLEOTIDE SEQUENCE</scope>
</reference>
<comment type="caution">
    <text evidence="1">The sequence shown here is derived from an EMBL/GenBank/DDBJ whole genome shotgun (WGS) entry which is preliminary data.</text>
</comment>
<dbReference type="Gene3D" id="3.90.280.10">
    <property type="entry name" value="PEBP-like"/>
    <property type="match status" value="1"/>
</dbReference>
<dbReference type="InterPro" id="IPR008914">
    <property type="entry name" value="PEBP"/>
</dbReference>
<sequence>MPANRNFLPESISSQEEIAGTGKNGINNFGNYGYDGPYPPGGTHRYYFKLYALDTMLNLNAKVSKEVLLAAMQGHVLAEAQVMGKYKI</sequence>
<dbReference type="InterPro" id="IPR005247">
    <property type="entry name" value="YbhB_YbcL/LppC-like"/>
</dbReference>